<dbReference type="Proteomes" id="UP000008743">
    <property type="component" value="Unassembled WGS sequence"/>
</dbReference>
<keyword evidence="3" id="KW-0963">Cytoplasm</keyword>
<evidence type="ECO:0000259" key="7">
    <source>
        <dbReference type="SMART" id="SM00948"/>
    </source>
</evidence>
<dbReference type="EMBL" id="KE346362">
    <property type="protein sequence ID" value="KJE91465.1"/>
    <property type="molecule type" value="Genomic_DNA"/>
</dbReference>
<evidence type="ECO:0000313" key="8">
    <source>
        <dbReference type="EMBL" id="KJE91465.1"/>
    </source>
</evidence>
<evidence type="ECO:0000256" key="5">
    <source>
        <dbReference type="ARBA" id="ARBA00023242"/>
    </source>
</evidence>
<dbReference type="InterPro" id="IPR034642">
    <property type="entry name" value="Proteasome_subunit_alpha6"/>
</dbReference>
<keyword evidence="4 6" id="KW-0647">Proteasome</keyword>
<dbReference type="MEROPS" id="T01.971"/>
<evidence type="ECO:0000256" key="3">
    <source>
        <dbReference type="ARBA" id="ARBA00022490"/>
    </source>
</evidence>
<evidence type="ECO:0000256" key="2">
    <source>
        <dbReference type="ARBA" id="ARBA00004496"/>
    </source>
</evidence>
<dbReference type="Gene3D" id="3.60.20.10">
    <property type="entry name" value="Glutamine Phosphoribosylpyrophosphate, subunit 1, domain 1"/>
    <property type="match status" value="1"/>
</dbReference>
<dbReference type="AlphaFoldDB" id="A0A0D2WLJ6"/>
<dbReference type="GO" id="GO:0005737">
    <property type="term" value="C:cytoplasm"/>
    <property type="evidence" value="ECO:0007669"/>
    <property type="project" value="UniProtKB-SubCell"/>
</dbReference>
<keyword evidence="5" id="KW-0539">Nucleus</keyword>
<dbReference type="PROSITE" id="PS51475">
    <property type="entry name" value="PROTEASOME_ALPHA_2"/>
    <property type="match status" value="1"/>
</dbReference>
<dbReference type="PANTHER" id="PTHR11599">
    <property type="entry name" value="PROTEASOME SUBUNIT ALPHA/BETA"/>
    <property type="match status" value="1"/>
</dbReference>
<feature type="domain" description="Proteasome alpha-type subunits" evidence="7">
    <location>
        <begin position="7"/>
        <end position="29"/>
    </location>
</feature>
<protein>
    <submittedName>
        <fullName evidence="8">Proteasome subunit iota</fullName>
    </submittedName>
</protein>
<sequence>MAKSGSWDRHISIFSPEGRLYQIEYAFKAINSGGLTSIGMRGKDSCVVITQKKVPDKLMDASSVTHLFQLTEEIGCVMTGMIADARAQVQRARHEAAQFKFTYGYPIPVDQLARRVADISQVSTQQAGARPLGCSMILIGYDDEYGAQLYKTDPAGYYIGYKATSAGIKSQEANNYLEKKIKKNPEWSYQETVENAITALGSVLSLDFKPSEIEVGVVTKENPFFRVLSEREIEAHLQTLAERD</sequence>
<evidence type="ECO:0000313" key="9">
    <source>
        <dbReference type="Proteomes" id="UP000008743"/>
    </source>
</evidence>
<dbReference type="CDD" id="cd03754">
    <property type="entry name" value="proteasome_alpha_type_6"/>
    <property type="match status" value="1"/>
</dbReference>
<dbReference type="InterPro" id="IPR029055">
    <property type="entry name" value="Ntn_hydrolases_N"/>
</dbReference>
<dbReference type="SMART" id="SM00948">
    <property type="entry name" value="Proteasome_A_N"/>
    <property type="match status" value="1"/>
</dbReference>
<dbReference type="NCBIfam" id="NF003075">
    <property type="entry name" value="PRK03996.1"/>
    <property type="match status" value="1"/>
</dbReference>
<dbReference type="GO" id="GO:0005634">
    <property type="term" value="C:nucleus"/>
    <property type="evidence" value="ECO:0007669"/>
    <property type="project" value="UniProtKB-SubCell"/>
</dbReference>
<dbReference type="OMA" id="YGYDMPV"/>
<dbReference type="eggNOG" id="KOG0182">
    <property type="taxonomic scope" value="Eukaryota"/>
</dbReference>
<dbReference type="SUPFAM" id="SSF56235">
    <property type="entry name" value="N-terminal nucleophile aminohydrolases (Ntn hydrolases)"/>
    <property type="match status" value="1"/>
</dbReference>
<dbReference type="Pfam" id="PF00227">
    <property type="entry name" value="Proteasome"/>
    <property type="match status" value="1"/>
</dbReference>
<gene>
    <name evidence="8" type="ORF">CAOG_002595</name>
</gene>
<reference evidence="9" key="1">
    <citation type="submission" date="2011-02" db="EMBL/GenBank/DDBJ databases">
        <title>The Genome Sequence of Capsaspora owczarzaki ATCC 30864.</title>
        <authorList>
            <person name="Russ C."/>
            <person name="Cuomo C."/>
            <person name="Burger G."/>
            <person name="Gray M.W."/>
            <person name="Holland P.W.H."/>
            <person name="King N."/>
            <person name="Lang F.B.F."/>
            <person name="Roger A.J."/>
            <person name="Ruiz-Trillo I."/>
            <person name="Young S.K."/>
            <person name="Zeng Q."/>
            <person name="Gargeya S."/>
            <person name="Alvarado L."/>
            <person name="Berlin A."/>
            <person name="Chapman S.B."/>
            <person name="Chen Z."/>
            <person name="Freedman E."/>
            <person name="Gellesch M."/>
            <person name="Goldberg J."/>
            <person name="Griggs A."/>
            <person name="Gujja S."/>
            <person name="Heilman E."/>
            <person name="Heiman D."/>
            <person name="Howarth C."/>
            <person name="Mehta T."/>
            <person name="Neiman D."/>
            <person name="Pearson M."/>
            <person name="Roberts A."/>
            <person name="Saif S."/>
            <person name="Shea T."/>
            <person name="Shenoy N."/>
            <person name="Sisk P."/>
            <person name="Stolte C."/>
            <person name="Sykes S."/>
            <person name="White J."/>
            <person name="Yandava C."/>
            <person name="Haas B."/>
            <person name="Nusbaum C."/>
            <person name="Birren B."/>
        </authorList>
    </citation>
    <scope>NUCLEOTIDE SEQUENCE</scope>
    <source>
        <strain evidence="9">ATCC 30864</strain>
    </source>
</reference>
<dbReference type="Pfam" id="PF10584">
    <property type="entry name" value="Proteasome_A_N"/>
    <property type="match status" value="1"/>
</dbReference>
<keyword evidence="9" id="KW-1185">Reference proteome</keyword>
<organism evidence="8 9">
    <name type="scientific">Capsaspora owczarzaki (strain ATCC 30864)</name>
    <dbReference type="NCBI Taxonomy" id="595528"/>
    <lineage>
        <taxon>Eukaryota</taxon>
        <taxon>Filasterea</taxon>
        <taxon>Capsaspora</taxon>
    </lineage>
</organism>
<evidence type="ECO:0000256" key="4">
    <source>
        <dbReference type="ARBA" id="ARBA00022942"/>
    </source>
</evidence>
<dbReference type="STRING" id="595528.A0A0D2WLJ6"/>
<dbReference type="GO" id="GO:0019773">
    <property type="term" value="C:proteasome core complex, alpha-subunit complex"/>
    <property type="evidence" value="ECO:0007669"/>
    <property type="project" value="UniProtKB-UniRule"/>
</dbReference>
<dbReference type="FunFam" id="3.60.20.10:FF:000036">
    <property type="entry name" value="Proteasome subunit alpha type"/>
    <property type="match status" value="1"/>
</dbReference>
<dbReference type="InterPro" id="IPR000426">
    <property type="entry name" value="Proteasome_asu_N"/>
</dbReference>
<dbReference type="InParanoid" id="A0A0D2WLJ6"/>
<dbReference type="OrthoDB" id="5835702at2759"/>
<accession>A0A0D2WLJ6</accession>
<dbReference type="InterPro" id="IPR001353">
    <property type="entry name" value="Proteasome_sua/b"/>
</dbReference>
<dbReference type="PhylomeDB" id="A0A0D2WLJ6"/>
<evidence type="ECO:0000256" key="6">
    <source>
        <dbReference type="PROSITE-ProRule" id="PRU00808"/>
    </source>
</evidence>
<dbReference type="InterPro" id="IPR023332">
    <property type="entry name" value="Proteasome_alpha-type"/>
</dbReference>
<dbReference type="InterPro" id="IPR050115">
    <property type="entry name" value="Proteasome_alpha"/>
</dbReference>
<comment type="similarity">
    <text evidence="6">Belongs to the peptidase T1A family.</text>
</comment>
<dbReference type="FunCoup" id="A0A0D2WLJ6">
    <property type="interactions" value="438"/>
</dbReference>
<comment type="subcellular location">
    <subcellularLocation>
        <location evidence="2">Cytoplasm</location>
    </subcellularLocation>
    <subcellularLocation>
        <location evidence="1">Nucleus</location>
    </subcellularLocation>
</comment>
<evidence type="ECO:0000256" key="1">
    <source>
        <dbReference type="ARBA" id="ARBA00004123"/>
    </source>
</evidence>
<dbReference type="GO" id="GO:0006511">
    <property type="term" value="P:ubiquitin-dependent protein catabolic process"/>
    <property type="evidence" value="ECO:0007669"/>
    <property type="project" value="InterPro"/>
</dbReference>
<proteinExistence type="inferred from homology"/>
<dbReference type="RefSeq" id="XP_004349345.1">
    <property type="nucleotide sequence ID" value="XM_004349295.2"/>
</dbReference>
<name>A0A0D2WLJ6_CAPO3</name>